<gene>
    <name evidence="3" type="ORF">Mam01_22370</name>
</gene>
<feature type="transmembrane region" description="Helical" evidence="2">
    <location>
        <begin position="31"/>
        <end position="49"/>
    </location>
</feature>
<feature type="region of interest" description="Disordered" evidence="1">
    <location>
        <begin position="82"/>
        <end position="105"/>
    </location>
</feature>
<feature type="transmembrane region" description="Helical" evidence="2">
    <location>
        <begin position="6"/>
        <end position="24"/>
    </location>
</feature>
<keyword evidence="2" id="KW-0812">Transmembrane</keyword>
<dbReference type="EMBL" id="BOOB01000015">
    <property type="protein sequence ID" value="GIH32073.1"/>
    <property type="molecule type" value="Genomic_DNA"/>
</dbReference>
<keyword evidence="4" id="KW-1185">Reference proteome</keyword>
<proteinExistence type="predicted"/>
<evidence type="ECO:0000313" key="3">
    <source>
        <dbReference type="EMBL" id="GIH32073.1"/>
    </source>
</evidence>
<evidence type="ECO:0000313" key="4">
    <source>
        <dbReference type="Proteomes" id="UP000651728"/>
    </source>
</evidence>
<feature type="transmembrane region" description="Helical" evidence="2">
    <location>
        <begin position="55"/>
        <end position="77"/>
    </location>
</feature>
<keyword evidence="2" id="KW-0472">Membrane</keyword>
<name>A0ABQ4FBE4_9ACTN</name>
<reference evidence="3 4" key="1">
    <citation type="submission" date="2021-01" db="EMBL/GenBank/DDBJ databases">
        <title>Whole genome shotgun sequence of Microbispora amethystogenes NBRC 101907.</title>
        <authorList>
            <person name="Komaki H."/>
            <person name="Tamura T."/>
        </authorList>
    </citation>
    <scope>NUCLEOTIDE SEQUENCE [LARGE SCALE GENOMIC DNA]</scope>
    <source>
        <strain evidence="3 4">NBRC 101907</strain>
    </source>
</reference>
<accession>A0ABQ4FBE4</accession>
<evidence type="ECO:0000256" key="2">
    <source>
        <dbReference type="SAM" id="Phobius"/>
    </source>
</evidence>
<dbReference type="RefSeq" id="WP_204285294.1">
    <property type="nucleotide sequence ID" value="NZ_BAABEJ010000009.1"/>
</dbReference>
<sequence length="105" mass="11234">MWGAGVFLVWGMFLAAMIWAVLPLPNRRARIAMQGLLLSAIAAVCVYAVDESGPAAIVPLCFVFGPAVLIAASRLFVALRGHSSPRPNQSPADALFGSWSQRPNR</sequence>
<organism evidence="3 4">
    <name type="scientific">Microbispora amethystogenes</name>
    <dbReference type="NCBI Taxonomy" id="1427754"/>
    <lineage>
        <taxon>Bacteria</taxon>
        <taxon>Bacillati</taxon>
        <taxon>Actinomycetota</taxon>
        <taxon>Actinomycetes</taxon>
        <taxon>Streptosporangiales</taxon>
        <taxon>Streptosporangiaceae</taxon>
        <taxon>Microbispora</taxon>
    </lineage>
</organism>
<protein>
    <submittedName>
        <fullName evidence="3">Uncharacterized protein</fullName>
    </submittedName>
</protein>
<dbReference type="Proteomes" id="UP000651728">
    <property type="component" value="Unassembled WGS sequence"/>
</dbReference>
<comment type="caution">
    <text evidence="3">The sequence shown here is derived from an EMBL/GenBank/DDBJ whole genome shotgun (WGS) entry which is preliminary data.</text>
</comment>
<evidence type="ECO:0000256" key="1">
    <source>
        <dbReference type="SAM" id="MobiDB-lite"/>
    </source>
</evidence>
<keyword evidence="2" id="KW-1133">Transmembrane helix</keyword>